<feature type="compositionally biased region" description="Low complexity" evidence="1">
    <location>
        <begin position="106"/>
        <end position="121"/>
    </location>
</feature>
<accession>A0A4Q4TJ13</accession>
<feature type="compositionally biased region" description="Low complexity" evidence="1">
    <location>
        <begin position="373"/>
        <end position="405"/>
    </location>
</feature>
<evidence type="ECO:0000313" key="2">
    <source>
        <dbReference type="EMBL" id="RYP06302.1"/>
    </source>
</evidence>
<feature type="compositionally biased region" description="Low complexity" evidence="1">
    <location>
        <begin position="209"/>
        <end position="223"/>
    </location>
</feature>
<name>A0A4Q4TJ13_9PEZI</name>
<comment type="caution">
    <text evidence="2">The sequence shown here is derived from an EMBL/GenBank/DDBJ whole genome shotgun (WGS) entry which is preliminary data.</text>
</comment>
<dbReference type="OrthoDB" id="3923593at2759"/>
<gene>
    <name evidence="2" type="ORF">DL764_003229</name>
</gene>
<feature type="region of interest" description="Disordered" evidence="1">
    <location>
        <begin position="275"/>
        <end position="474"/>
    </location>
</feature>
<feature type="compositionally biased region" description="Acidic residues" evidence="1">
    <location>
        <begin position="299"/>
        <end position="349"/>
    </location>
</feature>
<proteinExistence type="predicted"/>
<evidence type="ECO:0000256" key="1">
    <source>
        <dbReference type="SAM" id="MobiDB-lite"/>
    </source>
</evidence>
<dbReference type="EMBL" id="QJNU01000136">
    <property type="protein sequence ID" value="RYP06302.1"/>
    <property type="molecule type" value="Genomic_DNA"/>
</dbReference>
<keyword evidence="3" id="KW-1185">Reference proteome</keyword>
<feature type="region of interest" description="Disordered" evidence="1">
    <location>
        <begin position="209"/>
        <end position="256"/>
    </location>
</feature>
<protein>
    <submittedName>
        <fullName evidence="2">Uncharacterized protein</fullName>
    </submittedName>
</protein>
<evidence type="ECO:0000313" key="3">
    <source>
        <dbReference type="Proteomes" id="UP000293360"/>
    </source>
</evidence>
<sequence length="474" mass="47819">MKSTSIAFGLLSGLASAEYHHPRHFHTFYARNATTAYPSTTLTVEVTQVHTITSCAPTITNCPIKNGTEAVVTEVVDLTTTVCPVTEAEGIASSVIGDHSSGKITGKTSTLTTTPAPGTTGDVSPTTEGVVNYPTQDVPSPTGENTGGVVVSQTTGVVEETLSVTVGPESSKSVLVTTVRSTYTSQITVTMPPPGADYPDAGTSVEDTTTITSTSTGTRTVTVPGETETASPEGPETSDEGSSEGSDGGACECPPATTVTVTETMPASTVYVTAPVPTSTSTGVKAVTEEPYPTGTVPSEEDDEDVTPAPEDGEDAEGDKDAEDGEDADECPEQEEVVEGEEDGEEEVVEVTATVVPVPYPTAGPSGNGTVPTSSTYSAIVSSSVDVSPTGSSSAGVSPSSSTSATEGVPTYPGMPVSSSTMSASSSAVVSSSTAVSPNSSATVSSSTQGTTSTPEPVADYPTYPTYPAVPARK</sequence>
<reference evidence="2 3" key="1">
    <citation type="submission" date="2018-06" db="EMBL/GenBank/DDBJ databases">
        <title>Complete Genomes of Monosporascus.</title>
        <authorList>
            <person name="Robinson A.J."/>
            <person name="Natvig D.O."/>
        </authorList>
    </citation>
    <scope>NUCLEOTIDE SEQUENCE [LARGE SCALE GENOMIC DNA]</scope>
    <source>
        <strain evidence="2 3">CBS 110550</strain>
    </source>
</reference>
<dbReference type="AlphaFoldDB" id="A0A4Q4TJ13"/>
<feature type="region of interest" description="Disordered" evidence="1">
    <location>
        <begin position="106"/>
        <end position="129"/>
    </location>
</feature>
<dbReference type="STRING" id="155417.A0A4Q4TJ13"/>
<feature type="compositionally biased region" description="Low complexity" evidence="1">
    <location>
        <begin position="417"/>
        <end position="474"/>
    </location>
</feature>
<organism evidence="2 3">
    <name type="scientific">Monosporascus ibericus</name>
    <dbReference type="NCBI Taxonomy" id="155417"/>
    <lineage>
        <taxon>Eukaryota</taxon>
        <taxon>Fungi</taxon>
        <taxon>Dikarya</taxon>
        <taxon>Ascomycota</taxon>
        <taxon>Pezizomycotina</taxon>
        <taxon>Sordariomycetes</taxon>
        <taxon>Xylariomycetidae</taxon>
        <taxon>Xylariales</taxon>
        <taxon>Xylariales incertae sedis</taxon>
        <taxon>Monosporascus</taxon>
    </lineage>
</organism>
<dbReference type="Proteomes" id="UP000293360">
    <property type="component" value="Unassembled WGS sequence"/>
</dbReference>